<comment type="caution">
    <text evidence="1">The sequence shown here is derived from an EMBL/GenBank/DDBJ whole genome shotgun (WGS) entry which is preliminary data.</text>
</comment>
<evidence type="ECO:0008006" key="3">
    <source>
        <dbReference type="Google" id="ProtNLM"/>
    </source>
</evidence>
<organism evidence="1 2">
    <name type="scientific">Sphingomonas jeddahensis</name>
    <dbReference type="NCBI Taxonomy" id="1915074"/>
    <lineage>
        <taxon>Bacteria</taxon>
        <taxon>Pseudomonadati</taxon>
        <taxon>Pseudomonadota</taxon>
        <taxon>Alphaproteobacteria</taxon>
        <taxon>Sphingomonadales</taxon>
        <taxon>Sphingomonadaceae</taxon>
        <taxon>Sphingomonas</taxon>
    </lineage>
</organism>
<dbReference type="RefSeq" id="WP_198927847.1">
    <property type="nucleotide sequence ID" value="NZ_MPSB01000007.1"/>
</dbReference>
<keyword evidence="2" id="KW-1185">Reference proteome</keyword>
<accession>A0A1V2ETQ5</accession>
<dbReference type="EMBL" id="MPSB01000007">
    <property type="protein sequence ID" value="ONF95980.1"/>
    <property type="molecule type" value="Genomic_DNA"/>
</dbReference>
<gene>
    <name evidence="1" type="ORF">SPHI_19070</name>
</gene>
<proteinExistence type="predicted"/>
<dbReference type="Proteomes" id="UP000188729">
    <property type="component" value="Unassembled WGS sequence"/>
</dbReference>
<dbReference type="STRING" id="1915074.SPHI_19070"/>
<name>A0A1V2ETQ5_9SPHN</name>
<dbReference type="AlphaFoldDB" id="A0A1V2ETQ5"/>
<sequence length="429" mass="47413">MLFATDTVRIASASRDRKDDCARRLRYYCDEQSQETLKLIARRWSRPEQFRLFSINVVRAITNRRANTYRIQPRRVFSGVDQATMDALYRAMNADAVLKKASRYVKLCKTGLLQVGFNDATGTPTLAVITPNVLDVLYTDPENPERVIITHGATRAEDVTYSDWTATGFRHLNYRGVPRRIEGNHGNVNPYGVLPFVPLFDRLPDVQFFLPGGNDLIEAQDAVNVALANLWRSVESQAHGQAWATGISANEVLQFGPDRAIALPQGGQFGFASPNSPIASILSAIEFVLRQTAATHGVGSDVFDLSKVAESGSAKHAGRIELREERLDDIAQWRIAEARLFAVLKAVVNTHRPGTIPDDATIAVDFAELQDSLTEAEQLANTRDKIDLGLWSPADALMALNPDGFPDRAAAMRELQSRRDESAALALPL</sequence>
<evidence type="ECO:0000313" key="1">
    <source>
        <dbReference type="EMBL" id="ONF95980.1"/>
    </source>
</evidence>
<reference evidence="1 2" key="1">
    <citation type="submission" date="2016-11" db="EMBL/GenBank/DDBJ databases">
        <title>Genome sequence of Sphingomonas jeddahensis G39.</title>
        <authorList>
            <person name="Poehlein A."/>
            <person name="Wuebbeler J.H."/>
            <person name="Steinbuechel A."/>
            <person name="Daniel R."/>
        </authorList>
    </citation>
    <scope>NUCLEOTIDE SEQUENCE [LARGE SCALE GENOMIC DNA]</scope>
    <source>
        <strain evidence="1 2">G39</strain>
    </source>
</reference>
<evidence type="ECO:0000313" key="2">
    <source>
        <dbReference type="Proteomes" id="UP000188729"/>
    </source>
</evidence>
<protein>
    <recommendedName>
        <fullName evidence="3">Phage portal protein, lambda family</fullName>
    </recommendedName>
</protein>